<dbReference type="EMBL" id="UIGB01000001">
    <property type="protein sequence ID" value="SUU85046.1"/>
    <property type="molecule type" value="Genomic_DNA"/>
</dbReference>
<dbReference type="Proteomes" id="UP000254343">
    <property type="component" value="Unassembled WGS sequence"/>
</dbReference>
<evidence type="ECO:0000313" key="6">
    <source>
        <dbReference type="Proteomes" id="UP000254343"/>
    </source>
</evidence>
<evidence type="ECO:0000256" key="3">
    <source>
        <dbReference type="SAM" id="Phobius"/>
    </source>
</evidence>
<protein>
    <submittedName>
        <fullName evidence="5">Colanic biosynthesis UDP-glucose lipid carrier transferase</fullName>
    </submittedName>
</protein>
<gene>
    <name evidence="5" type="primary">wcaJ_2</name>
    <name evidence="5" type="ORF">NCTC12722_02251</name>
</gene>
<keyword evidence="3" id="KW-0472">Membrane</keyword>
<dbReference type="GO" id="GO:0000271">
    <property type="term" value="P:polysaccharide biosynthetic process"/>
    <property type="evidence" value="ECO:0007669"/>
    <property type="project" value="UniProtKB-KW"/>
</dbReference>
<keyword evidence="3" id="KW-1133">Transmembrane helix</keyword>
<feature type="domain" description="Bacterial sugar transferase" evidence="4">
    <location>
        <begin position="21"/>
        <end position="211"/>
    </location>
</feature>
<organism evidence="5 6">
    <name type="scientific">Afipia felis</name>
    <name type="common">Cat scratch disease bacillus</name>
    <dbReference type="NCBI Taxonomy" id="1035"/>
    <lineage>
        <taxon>Bacteria</taxon>
        <taxon>Pseudomonadati</taxon>
        <taxon>Pseudomonadota</taxon>
        <taxon>Alphaproteobacteria</taxon>
        <taxon>Hyphomicrobiales</taxon>
        <taxon>Nitrobacteraceae</taxon>
        <taxon>Afipia</taxon>
    </lineage>
</organism>
<evidence type="ECO:0000259" key="4">
    <source>
        <dbReference type="Pfam" id="PF02397"/>
    </source>
</evidence>
<accession>A0A380W854</accession>
<dbReference type="OrthoDB" id="9808602at2"/>
<keyword evidence="3" id="KW-0812">Transmembrane</keyword>
<evidence type="ECO:0000313" key="5">
    <source>
        <dbReference type="EMBL" id="SUU85046.1"/>
    </source>
</evidence>
<dbReference type="RefSeq" id="WP_002715871.1">
    <property type="nucleotide sequence ID" value="NZ_UFSI01000001.1"/>
</dbReference>
<evidence type="ECO:0000256" key="1">
    <source>
        <dbReference type="ARBA" id="ARBA00006464"/>
    </source>
</evidence>
<proteinExistence type="inferred from homology"/>
<feature type="transmembrane region" description="Helical" evidence="3">
    <location>
        <begin position="26"/>
        <end position="47"/>
    </location>
</feature>
<name>A0A380W854_AFIFE</name>
<dbReference type="PANTHER" id="PTHR30576:SF20">
    <property type="entry name" value="QUINOVOSAMINEPHOSPHOTRANSFERAE-RELATED"/>
    <property type="match status" value="1"/>
</dbReference>
<comment type="similarity">
    <text evidence="1">Belongs to the bacterial sugar transferase family.</text>
</comment>
<reference evidence="5 6" key="1">
    <citation type="submission" date="2018-06" db="EMBL/GenBank/DDBJ databases">
        <authorList>
            <consortium name="Pathogen Informatics"/>
            <person name="Doyle S."/>
        </authorList>
    </citation>
    <scope>NUCLEOTIDE SEQUENCE [LARGE SCALE GENOMIC DNA]</scope>
    <source>
        <strain evidence="5 6">NCTC12722</strain>
    </source>
</reference>
<keyword evidence="5" id="KW-0808">Transferase</keyword>
<dbReference type="Pfam" id="PF02397">
    <property type="entry name" value="Bac_transf"/>
    <property type="match status" value="1"/>
</dbReference>
<dbReference type="AlphaFoldDB" id="A0A380W854"/>
<dbReference type="GO" id="GO:0016780">
    <property type="term" value="F:phosphotransferase activity, for other substituted phosphate groups"/>
    <property type="evidence" value="ECO:0007669"/>
    <property type="project" value="TreeGrafter"/>
</dbReference>
<evidence type="ECO:0000256" key="2">
    <source>
        <dbReference type="ARBA" id="ARBA00023169"/>
    </source>
</evidence>
<sequence>MLACDSPPAVTMPPITTLKIKRAIDVAGSMLGLVLLSPLFLLLAIAIRMETPGPAFFRQTRVGLNGHPFKIYKFRSMKVAKAPRCAPLTVRADKRVTRIGAFLRRTKIDELPQLINVLAGDMSLVGPRPEVPEFMEFFSPAQRAVLLSMRPGMTDYAAILFRNESDLLDQDKDPVAIYRYKILPIKFGYYERYSHEISATNDLRIILATISLLAIGHIPKILGIASELQDPIAQEGHAAT</sequence>
<keyword evidence="2" id="KW-0270">Exopolysaccharide synthesis</keyword>
<dbReference type="InterPro" id="IPR003362">
    <property type="entry name" value="Bact_transf"/>
</dbReference>
<dbReference type="PANTHER" id="PTHR30576">
    <property type="entry name" value="COLANIC BIOSYNTHESIS UDP-GLUCOSE LIPID CARRIER TRANSFERASE"/>
    <property type="match status" value="1"/>
</dbReference>